<proteinExistence type="predicted"/>
<keyword evidence="2" id="KW-1185">Reference proteome</keyword>
<gene>
    <name evidence="1" type="ORF">DFQ08_104329</name>
</gene>
<protein>
    <submittedName>
        <fullName evidence="1">Uncharacterized protein</fullName>
    </submittedName>
</protein>
<accession>A0A368ZEV7</accession>
<name>A0A368ZEV7_9FLAO</name>
<dbReference type="Proteomes" id="UP000253436">
    <property type="component" value="Unassembled WGS sequence"/>
</dbReference>
<reference evidence="1 2" key="1">
    <citation type="submission" date="2018-07" db="EMBL/GenBank/DDBJ databases">
        <title>Genomic Encyclopedia of Type Strains, Phase III (KMG-III): the genomes of soil and plant-associated and newly described type strains.</title>
        <authorList>
            <person name="Whitman W."/>
        </authorList>
    </citation>
    <scope>NUCLEOTIDE SEQUENCE [LARGE SCALE GENOMIC DNA]</scope>
    <source>
        <strain evidence="1 2">CECT 7958</strain>
    </source>
</reference>
<dbReference type="AlphaFoldDB" id="A0A368ZEV7"/>
<sequence>MRTGVGHCVCNENGIQERGDRTLRLIGEKLSGDATNKKPYHSEICVDMAFIEVVLT</sequence>
<comment type="caution">
    <text evidence="1">The sequence shown here is derived from an EMBL/GenBank/DDBJ whole genome shotgun (WGS) entry which is preliminary data.</text>
</comment>
<dbReference type="EMBL" id="QPJO01000004">
    <property type="protein sequence ID" value="RCW90929.1"/>
    <property type="molecule type" value="Genomic_DNA"/>
</dbReference>
<organism evidence="1 2">
    <name type="scientific">Winogradskyella arenosi</name>
    <dbReference type="NCBI Taxonomy" id="533325"/>
    <lineage>
        <taxon>Bacteria</taxon>
        <taxon>Pseudomonadati</taxon>
        <taxon>Bacteroidota</taxon>
        <taxon>Flavobacteriia</taxon>
        <taxon>Flavobacteriales</taxon>
        <taxon>Flavobacteriaceae</taxon>
        <taxon>Winogradskyella</taxon>
    </lineage>
</organism>
<evidence type="ECO:0000313" key="1">
    <source>
        <dbReference type="EMBL" id="RCW90929.1"/>
    </source>
</evidence>
<evidence type="ECO:0000313" key="2">
    <source>
        <dbReference type="Proteomes" id="UP000253436"/>
    </source>
</evidence>